<organism evidence="1 2">
    <name type="scientific">Rhodoferax lithotrophicus</name>
    <dbReference type="NCBI Taxonomy" id="2798804"/>
    <lineage>
        <taxon>Bacteria</taxon>
        <taxon>Pseudomonadati</taxon>
        <taxon>Pseudomonadota</taxon>
        <taxon>Betaproteobacteria</taxon>
        <taxon>Burkholderiales</taxon>
        <taxon>Comamonadaceae</taxon>
        <taxon>Rhodoferax</taxon>
    </lineage>
</organism>
<protein>
    <recommendedName>
        <fullName evidence="3">Transcriptional regulator</fullName>
    </recommendedName>
</protein>
<evidence type="ECO:0000313" key="2">
    <source>
        <dbReference type="Proteomes" id="UP000824366"/>
    </source>
</evidence>
<dbReference type="EMBL" id="AP024238">
    <property type="protein sequence ID" value="BCO29067.1"/>
    <property type="molecule type" value="Genomic_DNA"/>
</dbReference>
<sequence>MPPINFTLPQIGKMPYSYENFAKAKIFLFDKWCEMAVVRQRVKPVDLSRSCKYGSLFVQNVFGGSIRGHYEHQYNFIEGRLVDLSHDALDVGRMRHPYLHEKLYFEIPEVQAALAQCAPRADQWASEFVAHHKRESAAGH</sequence>
<dbReference type="RefSeq" id="WP_223904955.1">
    <property type="nucleotide sequence ID" value="NZ_AP024238.1"/>
</dbReference>
<name>A0ABN6DAL1_9BURK</name>
<dbReference type="Proteomes" id="UP000824366">
    <property type="component" value="Chromosome"/>
</dbReference>
<keyword evidence="2" id="KW-1185">Reference proteome</keyword>
<evidence type="ECO:0000313" key="1">
    <source>
        <dbReference type="EMBL" id="BCO29067.1"/>
    </source>
</evidence>
<gene>
    <name evidence="1" type="ORF">MIZ03_3979</name>
</gene>
<evidence type="ECO:0008006" key="3">
    <source>
        <dbReference type="Google" id="ProtNLM"/>
    </source>
</evidence>
<reference evidence="1 2" key="1">
    <citation type="journal article" date="2021" name="Microbiol. Spectr.">
        <title>A Single Bacterium Capable of Oxidation and Reduction of Iron at Circumneutral pH.</title>
        <authorList>
            <person name="Kato S."/>
            <person name="Ohkuma M."/>
        </authorList>
    </citation>
    <scope>NUCLEOTIDE SEQUENCE [LARGE SCALE GENOMIC DNA]</scope>
    <source>
        <strain evidence="1 2">MIZ03</strain>
    </source>
</reference>
<proteinExistence type="predicted"/>
<accession>A0ABN6DAL1</accession>